<evidence type="ECO:0000313" key="8">
    <source>
        <dbReference type="EMBL" id="CAB4847881.1"/>
    </source>
</evidence>
<evidence type="ECO:0000256" key="4">
    <source>
        <dbReference type="ARBA" id="ARBA00023134"/>
    </source>
</evidence>
<evidence type="ECO:0000313" key="5">
    <source>
        <dbReference type="EMBL" id="CAB4365198.1"/>
    </source>
</evidence>
<dbReference type="Pfam" id="PF01983">
    <property type="entry name" value="CofC"/>
    <property type="match status" value="1"/>
</dbReference>
<keyword evidence="3" id="KW-0547">Nucleotide-binding</keyword>
<dbReference type="NCBIfam" id="TIGR03552">
    <property type="entry name" value="F420_cofC"/>
    <property type="match status" value="1"/>
</dbReference>
<reference evidence="5" key="1">
    <citation type="submission" date="2020-05" db="EMBL/GenBank/DDBJ databases">
        <authorList>
            <person name="Chiriac C."/>
            <person name="Salcher M."/>
            <person name="Ghai R."/>
            <person name="Kavagutti S V."/>
        </authorList>
    </citation>
    <scope>NUCLEOTIDE SEQUENCE</scope>
</reference>
<dbReference type="GO" id="GO:0005525">
    <property type="term" value="F:GTP binding"/>
    <property type="evidence" value="ECO:0007669"/>
    <property type="project" value="UniProtKB-KW"/>
</dbReference>
<dbReference type="SUPFAM" id="SSF53448">
    <property type="entry name" value="Nucleotide-diphospho-sugar transferases"/>
    <property type="match status" value="1"/>
</dbReference>
<dbReference type="InterPro" id="IPR002835">
    <property type="entry name" value="CofC"/>
</dbReference>
<evidence type="ECO:0000256" key="2">
    <source>
        <dbReference type="ARBA" id="ARBA00022695"/>
    </source>
</evidence>
<dbReference type="Gene3D" id="3.90.550.10">
    <property type="entry name" value="Spore Coat Polysaccharide Biosynthesis Protein SpsA, Chain A"/>
    <property type="match status" value="1"/>
</dbReference>
<dbReference type="PANTHER" id="PTHR40392:SF1">
    <property type="entry name" value="2-PHOSPHO-L-LACTATE GUANYLYLTRANSFERASE"/>
    <property type="match status" value="1"/>
</dbReference>
<dbReference type="PANTHER" id="PTHR40392">
    <property type="entry name" value="2-PHOSPHO-L-LACTATE GUANYLYLTRANSFERASE"/>
    <property type="match status" value="1"/>
</dbReference>
<dbReference type="InterPro" id="IPR029044">
    <property type="entry name" value="Nucleotide-diphossugar_trans"/>
</dbReference>
<accession>A0A6J6A9B2</accession>
<dbReference type="GO" id="GO:0043814">
    <property type="term" value="F:phospholactate guanylyltransferase activity"/>
    <property type="evidence" value="ECO:0007669"/>
    <property type="project" value="InterPro"/>
</dbReference>
<keyword evidence="4" id="KW-0342">GTP-binding</keyword>
<protein>
    <submittedName>
        <fullName evidence="5">Unannotated protein</fullName>
    </submittedName>
</protein>
<dbReference type="EMBL" id="CAFBOL010000094">
    <property type="protein sequence ID" value="CAB5007338.1"/>
    <property type="molecule type" value="Genomic_DNA"/>
</dbReference>
<evidence type="ECO:0000256" key="3">
    <source>
        <dbReference type="ARBA" id="ARBA00022741"/>
    </source>
</evidence>
<dbReference type="EMBL" id="CAESGF010000026">
    <property type="protein sequence ID" value="CAB4365198.1"/>
    <property type="molecule type" value="Genomic_DNA"/>
</dbReference>
<evidence type="ECO:0000256" key="1">
    <source>
        <dbReference type="ARBA" id="ARBA00022679"/>
    </source>
</evidence>
<dbReference type="EMBL" id="CAFAAV010000088">
    <property type="protein sequence ID" value="CAB4819620.1"/>
    <property type="molecule type" value="Genomic_DNA"/>
</dbReference>
<evidence type="ECO:0000313" key="7">
    <source>
        <dbReference type="EMBL" id="CAB4819620.1"/>
    </source>
</evidence>
<dbReference type="EMBL" id="CAFBMT010000010">
    <property type="protein sequence ID" value="CAB4938200.1"/>
    <property type="molecule type" value="Genomic_DNA"/>
</dbReference>
<evidence type="ECO:0000313" key="9">
    <source>
        <dbReference type="EMBL" id="CAB4938200.1"/>
    </source>
</evidence>
<name>A0A6J6A9B2_9ZZZZ</name>
<gene>
    <name evidence="6" type="ORF">UFOPK2656_00109</name>
    <name evidence="7" type="ORF">UFOPK3099_01312</name>
    <name evidence="8" type="ORF">UFOPK3267_00575</name>
    <name evidence="9" type="ORF">UFOPK3651_01959</name>
    <name evidence="10" type="ORF">UFOPK3931_02607</name>
    <name evidence="5" type="ORF">UFOPK4189_02950</name>
</gene>
<dbReference type="EMBL" id="CAEZYF010000001">
    <property type="protein sequence ID" value="CAB4701901.1"/>
    <property type="molecule type" value="Genomic_DNA"/>
</dbReference>
<dbReference type="AlphaFoldDB" id="A0A6J6A9B2"/>
<keyword evidence="2" id="KW-0548">Nucleotidyltransferase</keyword>
<proteinExistence type="predicted"/>
<sequence>MLVPVKAFADAKARLAPVLSPSHRERLARWTAERVLAAAGDLPVFVACDDDGVAEWATANGATVLWHPGVGLNAAVNDSFRDLRQRGAGHVVVAHGDLPRARRLADTIIAGTLTLVPDALSDGTNVIALPSSMPFEFAYGPASFRRHLDQALAAGLPVAVRRDPLLAIDIDTPSDLAHPLVQEVLPAWLLTNPANPNPAHV</sequence>
<dbReference type="EMBL" id="CAFBIY010000021">
    <property type="protein sequence ID" value="CAB4847881.1"/>
    <property type="molecule type" value="Genomic_DNA"/>
</dbReference>
<keyword evidence="1" id="KW-0808">Transferase</keyword>
<evidence type="ECO:0000313" key="10">
    <source>
        <dbReference type="EMBL" id="CAB5007338.1"/>
    </source>
</evidence>
<organism evidence="5">
    <name type="scientific">freshwater metagenome</name>
    <dbReference type="NCBI Taxonomy" id="449393"/>
    <lineage>
        <taxon>unclassified sequences</taxon>
        <taxon>metagenomes</taxon>
        <taxon>ecological metagenomes</taxon>
    </lineage>
</organism>
<evidence type="ECO:0000313" key="6">
    <source>
        <dbReference type="EMBL" id="CAB4701901.1"/>
    </source>
</evidence>